<name>A0A6J5QPA5_9CAUD</name>
<gene>
    <name evidence="1" type="ORF">UFOVP1121_12</name>
    <name evidence="2" type="ORF">UFOVP1482_11</name>
</gene>
<protein>
    <recommendedName>
        <fullName evidence="3">Tail completion protein</fullName>
    </recommendedName>
</protein>
<proteinExistence type="predicted"/>
<evidence type="ECO:0000313" key="1">
    <source>
        <dbReference type="EMBL" id="CAB4184377.1"/>
    </source>
</evidence>
<dbReference type="EMBL" id="LR797067">
    <property type="protein sequence ID" value="CAB4184377.1"/>
    <property type="molecule type" value="Genomic_DNA"/>
</dbReference>
<accession>A0A6J5QPA5</accession>
<sequence>MTVTIGTLRTGIATNLATISGLRTSATVPDAPTPPQAVVIPSTITYDRAFHRGLDQYEFVVTVIVGRASDRNAQSSIDAYCNPTGASSIKTAIESDRTLGGIAQSLHVTEMLSYASTSIGDTIYLTADFSVTVYA</sequence>
<dbReference type="EMBL" id="LR797421">
    <property type="protein sequence ID" value="CAB4215267.1"/>
    <property type="molecule type" value="Genomic_DNA"/>
</dbReference>
<evidence type="ECO:0008006" key="3">
    <source>
        <dbReference type="Google" id="ProtNLM"/>
    </source>
</evidence>
<reference evidence="1" key="1">
    <citation type="submission" date="2020-05" db="EMBL/GenBank/DDBJ databases">
        <authorList>
            <person name="Chiriac C."/>
            <person name="Salcher M."/>
            <person name="Ghai R."/>
            <person name="Kavagutti S V."/>
        </authorList>
    </citation>
    <scope>NUCLEOTIDE SEQUENCE</scope>
</reference>
<organism evidence="1">
    <name type="scientific">uncultured Caudovirales phage</name>
    <dbReference type="NCBI Taxonomy" id="2100421"/>
    <lineage>
        <taxon>Viruses</taxon>
        <taxon>Duplodnaviria</taxon>
        <taxon>Heunggongvirae</taxon>
        <taxon>Uroviricota</taxon>
        <taxon>Caudoviricetes</taxon>
        <taxon>Peduoviridae</taxon>
        <taxon>Maltschvirus</taxon>
        <taxon>Maltschvirus maltsch</taxon>
    </lineage>
</organism>
<evidence type="ECO:0000313" key="2">
    <source>
        <dbReference type="EMBL" id="CAB4215267.1"/>
    </source>
</evidence>